<keyword evidence="1" id="KW-0472">Membrane</keyword>
<feature type="transmembrane region" description="Helical" evidence="1">
    <location>
        <begin position="89"/>
        <end position="112"/>
    </location>
</feature>
<dbReference type="AlphaFoldDB" id="A0A2T0PWW6"/>
<dbReference type="Proteomes" id="UP000237846">
    <property type="component" value="Unassembled WGS sequence"/>
</dbReference>
<name>A0A2T0PWW6_9ACTN</name>
<dbReference type="EMBL" id="PVZC01000008">
    <property type="protein sequence ID" value="PRX96033.1"/>
    <property type="molecule type" value="Genomic_DNA"/>
</dbReference>
<gene>
    <name evidence="2" type="ORF">CLV72_10837</name>
</gene>
<organism evidence="2 3">
    <name type="scientific">Allonocardiopsis opalescens</name>
    <dbReference type="NCBI Taxonomy" id="1144618"/>
    <lineage>
        <taxon>Bacteria</taxon>
        <taxon>Bacillati</taxon>
        <taxon>Actinomycetota</taxon>
        <taxon>Actinomycetes</taxon>
        <taxon>Streptosporangiales</taxon>
        <taxon>Allonocardiopsis</taxon>
    </lineage>
</organism>
<accession>A0A2T0PWW6</accession>
<feature type="transmembrane region" description="Helical" evidence="1">
    <location>
        <begin position="21"/>
        <end position="46"/>
    </location>
</feature>
<feature type="transmembrane region" description="Helical" evidence="1">
    <location>
        <begin position="52"/>
        <end position="77"/>
    </location>
</feature>
<sequence length="132" mass="13224">MSLPYGPHPGRPPDRPLPPGGGGAGCLWAVPAFLLMWGLLFLPVLFLSDTEVAGWVALGVLVALPVLGVAGSVAAVAGRTAAARGSGCGLAVGCAAQVVVFVVLLVAAGALLTELWGQISPELEGLFSSYFG</sequence>
<protein>
    <submittedName>
        <fullName evidence="2">Uncharacterized protein</fullName>
    </submittedName>
</protein>
<evidence type="ECO:0000313" key="2">
    <source>
        <dbReference type="EMBL" id="PRX96033.1"/>
    </source>
</evidence>
<keyword evidence="1" id="KW-0812">Transmembrane</keyword>
<evidence type="ECO:0000313" key="3">
    <source>
        <dbReference type="Proteomes" id="UP000237846"/>
    </source>
</evidence>
<comment type="caution">
    <text evidence="2">The sequence shown here is derived from an EMBL/GenBank/DDBJ whole genome shotgun (WGS) entry which is preliminary data.</text>
</comment>
<evidence type="ECO:0000256" key="1">
    <source>
        <dbReference type="SAM" id="Phobius"/>
    </source>
</evidence>
<proteinExistence type="predicted"/>
<keyword evidence="1" id="KW-1133">Transmembrane helix</keyword>
<keyword evidence="3" id="KW-1185">Reference proteome</keyword>
<reference evidence="2 3" key="1">
    <citation type="submission" date="2018-03" db="EMBL/GenBank/DDBJ databases">
        <title>Genomic Encyclopedia of Archaeal and Bacterial Type Strains, Phase II (KMG-II): from individual species to whole genera.</title>
        <authorList>
            <person name="Goeker M."/>
        </authorList>
    </citation>
    <scope>NUCLEOTIDE SEQUENCE [LARGE SCALE GENOMIC DNA]</scope>
    <source>
        <strain evidence="2 3">DSM 45601</strain>
    </source>
</reference>
<dbReference type="RefSeq" id="WP_106250601.1">
    <property type="nucleotide sequence ID" value="NZ_PVZC01000008.1"/>
</dbReference>